<dbReference type="PANTHER" id="PTHR43792">
    <property type="entry name" value="GNAT FAMILY, PUTATIVE (AFU_ORTHOLOGUE AFUA_3G00765)-RELATED-RELATED"/>
    <property type="match status" value="1"/>
</dbReference>
<comment type="caution">
    <text evidence="2">The sequence shown here is derived from an EMBL/GenBank/DDBJ whole genome shotgun (WGS) entry which is preliminary data.</text>
</comment>
<dbReference type="SUPFAM" id="SSF55729">
    <property type="entry name" value="Acyl-CoA N-acyltransferases (Nat)"/>
    <property type="match status" value="1"/>
</dbReference>
<accession>A0A370XBG2</accession>
<dbReference type="OrthoDB" id="9801656at2"/>
<evidence type="ECO:0000313" key="3">
    <source>
        <dbReference type="Proteomes" id="UP000255334"/>
    </source>
</evidence>
<dbReference type="InterPro" id="IPR016181">
    <property type="entry name" value="Acyl_CoA_acyltransferase"/>
</dbReference>
<dbReference type="AlphaFoldDB" id="A0A370XBG2"/>
<keyword evidence="2" id="KW-0808">Transferase</keyword>
<evidence type="ECO:0000313" key="2">
    <source>
        <dbReference type="EMBL" id="RDS85739.1"/>
    </source>
</evidence>
<feature type="domain" description="N-acetyltransferase" evidence="1">
    <location>
        <begin position="8"/>
        <end position="174"/>
    </location>
</feature>
<dbReference type="InterPro" id="IPR000182">
    <property type="entry name" value="GNAT_dom"/>
</dbReference>
<dbReference type="GO" id="GO:0016747">
    <property type="term" value="F:acyltransferase activity, transferring groups other than amino-acyl groups"/>
    <property type="evidence" value="ECO:0007669"/>
    <property type="project" value="InterPro"/>
</dbReference>
<dbReference type="RefSeq" id="WP_115475990.1">
    <property type="nucleotide sequence ID" value="NZ_QRBF01000001.1"/>
</dbReference>
<keyword evidence="3" id="KW-1185">Reference proteome</keyword>
<protein>
    <submittedName>
        <fullName evidence="2">N-acetyltransferase</fullName>
    </submittedName>
</protein>
<reference evidence="2 3" key="1">
    <citation type="submission" date="2018-07" db="EMBL/GenBank/DDBJ databases">
        <title>Dyella monticola sp. nov. and Dyella psychrodurans sp. nov. isolated from monsoon evergreen broad-leaved forest soil of Dinghu Mountain, China.</title>
        <authorList>
            <person name="Gao Z."/>
            <person name="Qiu L."/>
        </authorList>
    </citation>
    <scope>NUCLEOTIDE SEQUENCE [LARGE SCALE GENOMIC DNA]</scope>
    <source>
        <strain evidence="2 3">4MSK11</strain>
    </source>
</reference>
<dbReference type="EMBL" id="QRBF01000001">
    <property type="protein sequence ID" value="RDS85739.1"/>
    <property type="molecule type" value="Genomic_DNA"/>
</dbReference>
<dbReference type="Proteomes" id="UP000255334">
    <property type="component" value="Unassembled WGS sequence"/>
</dbReference>
<evidence type="ECO:0000259" key="1">
    <source>
        <dbReference type="PROSITE" id="PS51186"/>
    </source>
</evidence>
<dbReference type="Pfam" id="PF13302">
    <property type="entry name" value="Acetyltransf_3"/>
    <property type="match status" value="1"/>
</dbReference>
<proteinExistence type="predicted"/>
<gene>
    <name evidence="2" type="ORF">DWU99_00225</name>
</gene>
<dbReference type="PANTHER" id="PTHR43792:SF1">
    <property type="entry name" value="N-ACETYLTRANSFERASE DOMAIN-CONTAINING PROTEIN"/>
    <property type="match status" value="1"/>
</dbReference>
<dbReference type="PROSITE" id="PS51186">
    <property type="entry name" value="GNAT"/>
    <property type="match status" value="1"/>
</dbReference>
<organism evidence="2 3">
    <name type="scientific">Dyella psychrodurans</name>
    <dbReference type="NCBI Taxonomy" id="1927960"/>
    <lineage>
        <taxon>Bacteria</taxon>
        <taxon>Pseudomonadati</taxon>
        <taxon>Pseudomonadota</taxon>
        <taxon>Gammaproteobacteria</taxon>
        <taxon>Lysobacterales</taxon>
        <taxon>Rhodanobacteraceae</taxon>
        <taxon>Dyella</taxon>
    </lineage>
</organism>
<dbReference type="InterPro" id="IPR051531">
    <property type="entry name" value="N-acetyltransferase"/>
</dbReference>
<name>A0A370XBG2_9GAMM</name>
<sequence>MELATARLRLDALREDDADALFRYRSDPSVALYQGWCPETREDVLDFIRAQCHASLDHPDGWFQRAIRLSGDGTLIGDMGVYVPRDREGSYEFGITLAPLHQRKGFAREAASAVLGFLFEIRGARRVQASIDPRNLASAALLRSLGMREEAHFRKSLKVRGEWVDDVIFALLASEWPPDGARV</sequence>
<dbReference type="Gene3D" id="3.40.630.30">
    <property type="match status" value="1"/>
</dbReference>